<evidence type="ECO:0000313" key="2">
    <source>
        <dbReference type="Proteomes" id="UP000178435"/>
    </source>
</evidence>
<organism evidence="1 2">
    <name type="scientific">Candidatus Schekmanbacteria bacterium RBG_16_38_11</name>
    <dbReference type="NCBI Taxonomy" id="1817880"/>
    <lineage>
        <taxon>Bacteria</taxon>
        <taxon>Candidatus Schekmaniibacteriota</taxon>
    </lineage>
</organism>
<gene>
    <name evidence="1" type="ORF">A2149_05580</name>
</gene>
<evidence type="ECO:0000313" key="1">
    <source>
        <dbReference type="EMBL" id="OGL44395.1"/>
    </source>
</evidence>
<name>A0A1F7RS66_9BACT</name>
<reference evidence="1 2" key="1">
    <citation type="journal article" date="2016" name="Nat. Commun.">
        <title>Thousands of microbial genomes shed light on interconnected biogeochemical processes in an aquifer system.</title>
        <authorList>
            <person name="Anantharaman K."/>
            <person name="Brown C.T."/>
            <person name="Hug L.A."/>
            <person name="Sharon I."/>
            <person name="Castelle C.J."/>
            <person name="Probst A.J."/>
            <person name="Thomas B.C."/>
            <person name="Singh A."/>
            <person name="Wilkins M.J."/>
            <person name="Karaoz U."/>
            <person name="Brodie E.L."/>
            <person name="Williams K.H."/>
            <person name="Hubbard S.S."/>
            <person name="Banfield J.F."/>
        </authorList>
    </citation>
    <scope>NUCLEOTIDE SEQUENCE [LARGE SCALE GENOMIC DNA]</scope>
</reference>
<dbReference type="AlphaFoldDB" id="A0A1F7RS66"/>
<protein>
    <submittedName>
        <fullName evidence="1">Uncharacterized protein</fullName>
    </submittedName>
</protein>
<dbReference type="Proteomes" id="UP000178435">
    <property type="component" value="Unassembled WGS sequence"/>
</dbReference>
<proteinExistence type="predicted"/>
<comment type="caution">
    <text evidence="1">The sequence shown here is derived from an EMBL/GenBank/DDBJ whole genome shotgun (WGS) entry which is preliminary data.</text>
</comment>
<dbReference type="EMBL" id="MGDF01000145">
    <property type="protein sequence ID" value="OGL44395.1"/>
    <property type="molecule type" value="Genomic_DNA"/>
</dbReference>
<sequence length="102" mass="11701">MKQELILHHLEELAEKLSIKVVYEDLKKEGITSKGGLCKVKGEDRIIVNKNLTTADRVDMLANELSKFDTDQIYLPPAIKEILGKKTLKNEHHENNFETKND</sequence>
<accession>A0A1F7RS66</accession>